<dbReference type="Proteomes" id="UP001381693">
    <property type="component" value="Unassembled WGS sequence"/>
</dbReference>
<name>A0AAN8WLY3_HALRR</name>
<organism evidence="1 2">
    <name type="scientific">Halocaridina rubra</name>
    <name type="common">Hawaiian red shrimp</name>
    <dbReference type="NCBI Taxonomy" id="373956"/>
    <lineage>
        <taxon>Eukaryota</taxon>
        <taxon>Metazoa</taxon>
        <taxon>Ecdysozoa</taxon>
        <taxon>Arthropoda</taxon>
        <taxon>Crustacea</taxon>
        <taxon>Multicrustacea</taxon>
        <taxon>Malacostraca</taxon>
        <taxon>Eumalacostraca</taxon>
        <taxon>Eucarida</taxon>
        <taxon>Decapoda</taxon>
        <taxon>Pleocyemata</taxon>
        <taxon>Caridea</taxon>
        <taxon>Atyoidea</taxon>
        <taxon>Atyidae</taxon>
        <taxon>Halocaridina</taxon>
    </lineage>
</organism>
<evidence type="ECO:0000313" key="1">
    <source>
        <dbReference type="EMBL" id="KAK7068577.1"/>
    </source>
</evidence>
<comment type="caution">
    <text evidence="1">The sequence shown here is derived from an EMBL/GenBank/DDBJ whole genome shotgun (WGS) entry which is preliminary data.</text>
</comment>
<reference evidence="1 2" key="1">
    <citation type="submission" date="2023-11" db="EMBL/GenBank/DDBJ databases">
        <title>Halocaridina rubra genome assembly.</title>
        <authorList>
            <person name="Smith C."/>
        </authorList>
    </citation>
    <scope>NUCLEOTIDE SEQUENCE [LARGE SCALE GENOMIC DNA]</scope>
    <source>
        <strain evidence="1">EP-1</strain>
        <tissue evidence="1">Whole</tissue>
    </source>
</reference>
<sequence>MGADNHLQALQNEMDKFEALYIELYTNAVMEMPWKNDGYFGGRKSSFDFSNAMGFAVFNTELQDCSQDGNPRVMCSQSGTDACPDRKQLVASYTDVEVSSSLTRKRDGSMTNLFVDLSQSSFSEIPKQKAPQDIWNFVTNISPIFNRMRFLLNFGLSSMLYWIETSSSSATAVSSLLTSKNGLITQFGTLSNKRS</sequence>
<dbReference type="EMBL" id="JAXCGZ010017192">
    <property type="protein sequence ID" value="KAK7068577.1"/>
    <property type="molecule type" value="Genomic_DNA"/>
</dbReference>
<proteinExistence type="predicted"/>
<protein>
    <submittedName>
        <fullName evidence="1">Uncharacterized protein</fullName>
    </submittedName>
</protein>
<accession>A0AAN8WLY3</accession>
<gene>
    <name evidence="1" type="ORF">SK128_021323</name>
</gene>
<keyword evidence="2" id="KW-1185">Reference proteome</keyword>
<dbReference type="AlphaFoldDB" id="A0AAN8WLY3"/>
<evidence type="ECO:0000313" key="2">
    <source>
        <dbReference type="Proteomes" id="UP001381693"/>
    </source>
</evidence>